<feature type="region of interest" description="Disordered" evidence="3">
    <location>
        <begin position="544"/>
        <end position="565"/>
    </location>
</feature>
<evidence type="ECO:0000256" key="2">
    <source>
        <dbReference type="SAM" id="Coils"/>
    </source>
</evidence>
<dbReference type="GO" id="GO:0000786">
    <property type="term" value="C:nucleosome"/>
    <property type="evidence" value="ECO:0007669"/>
    <property type="project" value="InterPro"/>
</dbReference>
<feature type="compositionally biased region" description="Low complexity" evidence="3">
    <location>
        <begin position="976"/>
        <end position="993"/>
    </location>
</feature>
<comment type="caution">
    <text evidence="5">The sequence shown here is derived from an EMBL/GenBank/DDBJ whole genome shotgun (WGS) entry which is preliminary data.</text>
</comment>
<dbReference type="GO" id="GO:0006334">
    <property type="term" value="P:nucleosome assembly"/>
    <property type="evidence" value="ECO:0007669"/>
    <property type="project" value="InterPro"/>
</dbReference>
<dbReference type="SMART" id="SM00526">
    <property type="entry name" value="H15"/>
    <property type="match status" value="1"/>
</dbReference>
<dbReference type="EMBL" id="JADGJW010000010">
    <property type="protein sequence ID" value="KAJ3227811.1"/>
    <property type="molecule type" value="Genomic_DNA"/>
</dbReference>
<dbReference type="InterPro" id="IPR005818">
    <property type="entry name" value="Histone_H1/H5_H15"/>
</dbReference>
<evidence type="ECO:0000259" key="4">
    <source>
        <dbReference type="PROSITE" id="PS51504"/>
    </source>
</evidence>
<feature type="compositionally biased region" description="Basic residues" evidence="3">
    <location>
        <begin position="518"/>
        <end position="527"/>
    </location>
</feature>
<dbReference type="PROSITE" id="PS51504">
    <property type="entry name" value="H15"/>
    <property type="match status" value="1"/>
</dbReference>
<dbReference type="Gene3D" id="1.10.10.10">
    <property type="entry name" value="Winged helix-like DNA-binding domain superfamily/Winged helix DNA-binding domain"/>
    <property type="match status" value="1"/>
</dbReference>
<feature type="domain" description="H15" evidence="4">
    <location>
        <begin position="868"/>
        <end position="936"/>
    </location>
</feature>
<reference evidence="5" key="1">
    <citation type="submission" date="2020-05" db="EMBL/GenBank/DDBJ databases">
        <title>Phylogenomic resolution of chytrid fungi.</title>
        <authorList>
            <person name="Stajich J.E."/>
            <person name="Amses K."/>
            <person name="Simmons R."/>
            <person name="Seto K."/>
            <person name="Myers J."/>
            <person name="Bonds A."/>
            <person name="Quandt C.A."/>
            <person name="Barry K."/>
            <person name="Liu P."/>
            <person name="Grigoriev I."/>
            <person name="Longcore J.E."/>
            <person name="James T.Y."/>
        </authorList>
    </citation>
    <scope>NUCLEOTIDE SEQUENCE</scope>
    <source>
        <strain evidence="5">JEL0476</strain>
    </source>
</reference>
<evidence type="ECO:0000313" key="5">
    <source>
        <dbReference type="EMBL" id="KAJ3227811.1"/>
    </source>
</evidence>
<protein>
    <recommendedName>
        <fullName evidence="1">Histone H1</fullName>
    </recommendedName>
</protein>
<feature type="compositionally biased region" description="Low complexity" evidence="3">
    <location>
        <begin position="544"/>
        <end position="556"/>
    </location>
</feature>
<sequence>MISNFATKSANELLGIKRQESGENRHKRLNSVLNITTKDATSNNNENHEEDIIRKPGRIEAVNNIKAIENFDMNTVSETARLNVLKMISDTKSKEDLKFEPTLTVDSSVEDFRAAQDAFTHPGMILNVLTDTNNKNVINEFDDLCNEILGCLGELETSLEEMTLWKDDFLRQSAPSNVKLQMTMMFAKLFRSKSDFHEPLFELVKQVRMYSRPWINKKLSLLELETDYIRQKHILDVAIRKLEHLHLQLNRLKSDTRSSLWERLARRLILKACDKTKEKTSANFKSDSFQENGSALDKENPAYNEAAPTMEREPSFSFNNKYSILKTKGDSSQNFNVNSSKNLKENINEYIATETPSWKKDQKETVKKFARLLRKQHPEVIKNLKLIHDKQFKYSNFDSTKYLSQEKGSYIESKNPDKKLRKSWSLIDLKTVEKLEEEVRSKYPKDSNFEKSYIAKQSAGTERIFENAILNQNTEKGEGEVIAYPEKPNKTLLRCNSYNAIHVWKNPKLTIPFDSRKNQKKPSKSARKGSNIYVQSDALNAQLSDASSSYSSSSSDDSSDSDSRDYENYLTEKDQVSLHNTIAKFFGADNLKWNEEEISDDLNTKKHAKATHFSMQDVMEITLLHAQQMQMMSTLYEEKMSEMESNFKDLEEEKNFLIEDYNSQLRMANERAKRMAEEMANLATQEEDRVQVSLSLPSTNQNHSATSSASANTFEAKQLTALEAITRELEEHHKKYKKNGKKSKRRMKNSVPVFKTRQIIQKHEKVRKKPVFFGEQFTLNFLERLQWFTKTKLNNHSELSKKITEMEVSSNEKRLLQTGYISENATSKNANSNELSAEFMPPPGKIPSAAKDSWFENSKLLPIKGFTNLIILGVLPWVAIVELADKHGSSRQAIKRYILSSFAQNPEANHYFKNALKKGVTDGVITQSAQTFKLAQNETNHSYRSTSRVAKLKQLAEQKDTRRRNPAIRTTITRQKTVVSKSKISPSKVGKSKGTTKQPGASSDKTKVKDSAAAVSKGTRSSSRR</sequence>
<accession>A0AAD5XZF6</accession>
<dbReference type="GO" id="GO:0003677">
    <property type="term" value="F:DNA binding"/>
    <property type="evidence" value="ECO:0007669"/>
    <property type="project" value="InterPro"/>
</dbReference>
<dbReference type="Pfam" id="PF00538">
    <property type="entry name" value="Linker_histone"/>
    <property type="match status" value="1"/>
</dbReference>
<evidence type="ECO:0000313" key="6">
    <source>
        <dbReference type="Proteomes" id="UP001211065"/>
    </source>
</evidence>
<evidence type="ECO:0000256" key="1">
    <source>
        <dbReference type="ARBA" id="ARBA00020833"/>
    </source>
</evidence>
<proteinExistence type="predicted"/>
<dbReference type="Proteomes" id="UP001211065">
    <property type="component" value="Unassembled WGS sequence"/>
</dbReference>
<organism evidence="5 6">
    <name type="scientific">Clydaea vesicula</name>
    <dbReference type="NCBI Taxonomy" id="447962"/>
    <lineage>
        <taxon>Eukaryota</taxon>
        <taxon>Fungi</taxon>
        <taxon>Fungi incertae sedis</taxon>
        <taxon>Chytridiomycota</taxon>
        <taxon>Chytridiomycota incertae sedis</taxon>
        <taxon>Chytridiomycetes</taxon>
        <taxon>Lobulomycetales</taxon>
        <taxon>Lobulomycetaceae</taxon>
        <taxon>Clydaea</taxon>
    </lineage>
</organism>
<keyword evidence="2" id="KW-0175">Coiled coil</keyword>
<name>A0AAD5XZF6_9FUNG</name>
<dbReference type="SUPFAM" id="SSF46785">
    <property type="entry name" value="Winged helix' DNA-binding domain"/>
    <property type="match status" value="1"/>
</dbReference>
<dbReference type="InterPro" id="IPR036390">
    <property type="entry name" value="WH_DNA-bd_sf"/>
</dbReference>
<dbReference type="InterPro" id="IPR036388">
    <property type="entry name" value="WH-like_DNA-bd_sf"/>
</dbReference>
<gene>
    <name evidence="5" type="ORF">HK099_000065</name>
</gene>
<feature type="region of interest" description="Disordered" evidence="3">
    <location>
        <begin position="512"/>
        <end position="531"/>
    </location>
</feature>
<dbReference type="AlphaFoldDB" id="A0AAD5XZF6"/>
<feature type="region of interest" description="Disordered" evidence="3">
    <location>
        <begin position="956"/>
        <end position="1025"/>
    </location>
</feature>
<feature type="coiled-coil region" evidence="2">
    <location>
        <begin position="633"/>
        <end position="689"/>
    </location>
</feature>
<evidence type="ECO:0000256" key="3">
    <source>
        <dbReference type="SAM" id="MobiDB-lite"/>
    </source>
</evidence>
<keyword evidence="6" id="KW-1185">Reference proteome</keyword>